<dbReference type="KEGG" id="harc:HARCEL1_12645"/>
<dbReference type="Gene3D" id="1.10.443.10">
    <property type="entry name" value="Intergrase catalytic core"/>
    <property type="match status" value="1"/>
</dbReference>
<dbReference type="InterPro" id="IPR044068">
    <property type="entry name" value="CB"/>
</dbReference>
<evidence type="ECO:0000313" key="7">
    <source>
        <dbReference type="Proteomes" id="UP000244727"/>
    </source>
</evidence>
<sequence length="413" mass="47511">MPTAADTDQPRWTLLDLEGLAAAYWDEIAPVLRAEGRDPETDRPSYEWLSENGCRGLTYALREYHDLSFSEFWNDHLDTESPGYDWEIDHRPTIDALERYLDRQQQRLSWSESTVQTHRYRLAQYVRAYEDVNGTSDVLTPVARDSDVPASVAVDACWDTFDALDRTVDRTTLRRIYKSTSSWYSTLVSRREAALNPTDGLDYDWGGKDRDGDKNPPLAPEHVRALYDAAADTRERLLVVALCAWGLRSGEVAALHRRQLNLEDDHPHVAFDERKNGPGTVAVIYGADVARDRIVTLVEDDDWNGYLFPSDRSASGHRTRGTIGDWFDDLADRAGLPEEINGREPIPQMARRFWYDRYSDTVEQLVEHQISEIAEEQGSASADVVWQDYLEEDRRRELRREFMREKLSEAFGD</sequence>
<name>A0A2R4X3X2_9EURY</name>
<dbReference type="GO" id="GO:0006310">
    <property type="term" value="P:DNA recombination"/>
    <property type="evidence" value="ECO:0007669"/>
    <property type="project" value="UniProtKB-KW"/>
</dbReference>
<keyword evidence="7" id="KW-1185">Reference proteome</keyword>
<dbReference type="AlphaFoldDB" id="A0A2R4X3X2"/>
<evidence type="ECO:0000256" key="3">
    <source>
        <dbReference type="PROSITE-ProRule" id="PRU01248"/>
    </source>
</evidence>
<dbReference type="PROSITE" id="PS51898">
    <property type="entry name" value="TYR_RECOMBINASE"/>
    <property type="match status" value="1"/>
</dbReference>
<organism evidence="6 7">
    <name type="scientific">Halococcoides cellulosivorans</name>
    <dbReference type="NCBI Taxonomy" id="1679096"/>
    <lineage>
        <taxon>Archaea</taxon>
        <taxon>Methanobacteriati</taxon>
        <taxon>Methanobacteriota</taxon>
        <taxon>Stenosarchaea group</taxon>
        <taxon>Halobacteria</taxon>
        <taxon>Halobacteriales</taxon>
        <taxon>Haloarculaceae</taxon>
        <taxon>Halococcoides</taxon>
    </lineage>
</organism>
<evidence type="ECO:0000256" key="2">
    <source>
        <dbReference type="ARBA" id="ARBA00023172"/>
    </source>
</evidence>
<evidence type="ECO:0000259" key="4">
    <source>
        <dbReference type="PROSITE" id="PS51898"/>
    </source>
</evidence>
<feature type="domain" description="Tyr recombinase" evidence="4">
    <location>
        <begin position="213"/>
        <end position="403"/>
    </location>
</feature>
<feature type="domain" description="Core-binding (CB)" evidence="5">
    <location>
        <begin position="91"/>
        <end position="188"/>
    </location>
</feature>
<dbReference type="RefSeq" id="WP_108383935.1">
    <property type="nucleotide sequence ID" value="NZ_CP028858.1"/>
</dbReference>
<gene>
    <name evidence="6" type="ORF">HARCEL1_12645</name>
</gene>
<dbReference type="GO" id="GO:0003677">
    <property type="term" value="F:DNA binding"/>
    <property type="evidence" value="ECO:0007669"/>
    <property type="project" value="UniProtKB-UniRule"/>
</dbReference>
<dbReference type="InterPro" id="IPR011010">
    <property type="entry name" value="DNA_brk_join_enz"/>
</dbReference>
<protein>
    <submittedName>
        <fullName evidence="6">Site-specific integrase</fullName>
    </submittedName>
</protein>
<reference evidence="6 7" key="1">
    <citation type="submission" date="2018-04" db="EMBL/GenBank/DDBJ databases">
        <title>Halococcoides cellulosivorans gen. nov., sp. nov., an extremely halophilic cellulose-utilizing haloarchaeon from hypersaline lakes.</title>
        <authorList>
            <person name="Sorokin D.Y."/>
            <person name="Toshchakov S.V."/>
            <person name="Samarov N.I."/>
            <person name="Korzhenkov A."/>
            <person name="Kublanov I.V."/>
        </authorList>
    </citation>
    <scope>NUCLEOTIDE SEQUENCE [LARGE SCALE GENOMIC DNA]</scope>
    <source>
        <strain evidence="6 7">HArcel1</strain>
    </source>
</reference>
<keyword evidence="1 3" id="KW-0238">DNA-binding</keyword>
<evidence type="ECO:0000313" key="6">
    <source>
        <dbReference type="EMBL" id="AWB28487.1"/>
    </source>
</evidence>
<dbReference type="GO" id="GO:0015074">
    <property type="term" value="P:DNA integration"/>
    <property type="evidence" value="ECO:0007669"/>
    <property type="project" value="InterPro"/>
</dbReference>
<dbReference type="InterPro" id="IPR013762">
    <property type="entry name" value="Integrase-like_cat_sf"/>
</dbReference>
<dbReference type="Proteomes" id="UP000244727">
    <property type="component" value="Chromosome"/>
</dbReference>
<dbReference type="SUPFAM" id="SSF56349">
    <property type="entry name" value="DNA breaking-rejoining enzymes"/>
    <property type="match status" value="1"/>
</dbReference>
<evidence type="ECO:0000259" key="5">
    <source>
        <dbReference type="PROSITE" id="PS51900"/>
    </source>
</evidence>
<dbReference type="GeneID" id="36513370"/>
<accession>A0A2R4X3X2</accession>
<dbReference type="EMBL" id="CP028858">
    <property type="protein sequence ID" value="AWB28487.1"/>
    <property type="molecule type" value="Genomic_DNA"/>
</dbReference>
<proteinExistence type="predicted"/>
<dbReference type="InterPro" id="IPR002104">
    <property type="entry name" value="Integrase_catalytic"/>
</dbReference>
<dbReference type="PROSITE" id="PS51900">
    <property type="entry name" value="CB"/>
    <property type="match status" value="1"/>
</dbReference>
<evidence type="ECO:0000256" key="1">
    <source>
        <dbReference type="ARBA" id="ARBA00023125"/>
    </source>
</evidence>
<keyword evidence="2" id="KW-0233">DNA recombination</keyword>